<dbReference type="PROSITE" id="PS51257">
    <property type="entry name" value="PROKAR_LIPOPROTEIN"/>
    <property type="match status" value="1"/>
</dbReference>
<dbReference type="RefSeq" id="WP_012778440.1">
    <property type="nucleotide sequence ID" value="NC_020549.1"/>
</dbReference>
<reference evidence="1 2" key="1">
    <citation type="journal article" date="2013" name="Genome Announc.">
        <title>Complete Genome Sequence of a Chinese Strain of 'Candidatus Liberibacter asiaticus'.</title>
        <authorList>
            <person name="Lin H."/>
            <person name="Han C.S."/>
            <person name="Liu B."/>
            <person name="Lou B."/>
            <person name="Bai X."/>
            <person name="Deng C."/>
            <person name="Civerolo E.L."/>
            <person name="Gupta G."/>
        </authorList>
    </citation>
    <scope>NUCLEOTIDE SEQUENCE [LARGE SCALE GENOMIC DNA]</scope>
    <source>
        <strain evidence="2">gxpsy</strain>
    </source>
</reference>
<protein>
    <recommendedName>
        <fullName evidence="3">Lipoprotein</fullName>
    </recommendedName>
</protein>
<proteinExistence type="predicted"/>
<name>A0ABM5NEC2_LIBAS</name>
<evidence type="ECO:0000313" key="1">
    <source>
        <dbReference type="EMBL" id="AGH16460.1"/>
    </source>
</evidence>
<organism evidence="1 2">
    <name type="scientific">Candidatus Liberibacter asiaticus str. gxpsy</name>
    <dbReference type="NCBI Taxonomy" id="1174529"/>
    <lineage>
        <taxon>Bacteria</taxon>
        <taxon>Pseudomonadati</taxon>
        <taxon>Pseudomonadota</taxon>
        <taxon>Alphaproteobacteria</taxon>
        <taxon>Hyphomicrobiales</taxon>
        <taxon>Rhizobiaceae</taxon>
        <taxon>Liberibacter</taxon>
    </lineage>
</organism>
<dbReference type="GeneID" id="93076460"/>
<sequence>MKKTQLLLPLLTLLSSCSDYVYEDAIRSQFENEIRYYKSMHPSTQDDIEYNLSEIKSFENQILAISNKLEKGQKPKYLHLKEAIQKIVKTIEQNEKE</sequence>
<dbReference type="Proteomes" id="UP000011820">
    <property type="component" value="Chromosome"/>
</dbReference>
<keyword evidence="2" id="KW-1185">Reference proteome</keyword>
<gene>
    <name evidence="1" type="ORF">WSI_00440</name>
</gene>
<dbReference type="EMBL" id="CP004005">
    <property type="protein sequence ID" value="AGH16460.1"/>
    <property type="molecule type" value="Genomic_DNA"/>
</dbReference>
<evidence type="ECO:0000313" key="2">
    <source>
        <dbReference type="Proteomes" id="UP000011820"/>
    </source>
</evidence>
<accession>A0ABM5NEC2</accession>
<evidence type="ECO:0008006" key="3">
    <source>
        <dbReference type="Google" id="ProtNLM"/>
    </source>
</evidence>